<evidence type="ECO:0000259" key="2">
    <source>
        <dbReference type="PROSITE" id="PS50853"/>
    </source>
</evidence>
<dbReference type="AlphaFoldDB" id="G7W9S8"/>
<feature type="domain" description="Fibronectin type-III" evidence="2">
    <location>
        <begin position="126"/>
        <end position="213"/>
    </location>
</feature>
<feature type="domain" description="Fibronectin type-III" evidence="2">
    <location>
        <begin position="904"/>
        <end position="991"/>
    </location>
</feature>
<dbReference type="eggNOG" id="COG2247">
    <property type="taxonomic scope" value="Bacteria"/>
</dbReference>
<organism evidence="3 4">
    <name type="scientific">Desulfosporosinus orientis (strain ATCC 19365 / DSM 765 / NCIMB 8382 / VKM B-1628 / Singapore I)</name>
    <name type="common">Desulfotomaculum orientis</name>
    <dbReference type="NCBI Taxonomy" id="768706"/>
    <lineage>
        <taxon>Bacteria</taxon>
        <taxon>Bacillati</taxon>
        <taxon>Bacillota</taxon>
        <taxon>Clostridia</taxon>
        <taxon>Eubacteriales</taxon>
        <taxon>Desulfitobacteriaceae</taxon>
        <taxon>Desulfosporosinus</taxon>
    </lineage>
</organism>
<name>G7W9S8_DESOD</name>
<keyword evidence="4" id="KW-1185">Reference proteome</keyword>
<feature type="chain" id="PRO_5003505018" evidence="1">
    <location>
        <begin position="28"/>
        <end position="993"/>
    </location>
</feature>
<dbReference type="CDD" id="cd00063">
    <property type="entry name" value="FN3"/>
    <property type="match status" value="7"/>
</dbReference>
<feature type="signal peptide" evidence="1">
    <location>
        <begin position="1"/>
        <end position="27"/>
    </location>
</feature>
<dbReference type="Gene3D" id="2.60.40.10">
    <property type="entry name" value="Immunoglobulins"/>
    <property type="match status" value="7"/>
</dbReference>
<dbReference type="PANTHER" id="PTHR30032">
    <property type="entry name" value="N-ACETYLMURAMOYL-L-ALANINE AMIDASE-RELATED"/>
    <property type="match status" value="1"/>
</dbReference>
<keyword evidence="1" id="KW-0732">Signal</keyword>
<evidence type="ECO:0000256" key="1">
    <source>
        <dbReference type="SAM" id="SignalP"/>
    </source>
</evidence>
<dbReference type="Gene3D" id="3.40.50.12090">
    <property type="match status" value="2"/>
</dbReference>
<dbReference type="Pfam" id="PF00041">
    <property type="entry name" value="fn3"/>
    <property type="match status" value="7"/>
</dbReference>
<dbReference type="HOGENOM" id="CLU_010078_0_0_9"/>
<protein>
    <submittedName>
        <fullName evidence="3">Cell wall-binding protein</fullName>
    </submittedName>
</protein>
<dbReference type="PANTHER" id="PTHR30032:SF8">
    <property type="entry name" value="GERMINATION-SPECIFIC N-ACETYLMURAMOYL-L-ALANINE AMIDASE"/>
    <property type="match status" value="1"/>
</dbReference>
<dbReference type="KEGG" id="dor:Desor_5264"/>
<sequence>MNKPKQRLMSIVFGLFSVLIFPYNALAASLPAPDDLSVTAESSSEIYLDWDSVSNATSYDVYRAASSSGSYEKIATTTASKYTDEDLEEDTKYYYKVRAVNGSTKSAYSEIEYARTEEGDSDSLSAPKNLSASAKSPSEIYVDWYAVNDSTSYYVYRSTSSSGSYEKIATTTLSRYTDTDLEPDTKYYYKVKAVKGSDTSAYSEIEYAKTENYEGSLSTPKELSATAESSSEIYLDWDVVSNATSYYVYRATSSSGSYDKIATTTSSKYTDEDLEEDTKYYYKVKAVNSYDSSDYSSIKYAKTKDADDTEEALPAPEGLSAEAESSDEIYLDWDSVDDAASYYVYRATSSSGSYDKIATTTSSKYTDTDLEPDTKYYYKVKAVNGSDKSAYSEIVHATTEESDDNDNLSAPEDLSATAKSSGEIYLDWDSVDDATSYYIYSSTSYSGSYNKIATTTSSSYTDTNLDEDTTYYYKVRAVNSTDTSGYSEIEYATTAESDDSDTLSAPTDLTASAESSSEIYLDWDSVSNANSYYVYRSTSSSGTYSKIATVTASSYMDTNLSANTTYYYKVLAVNNSGTSAYSSLTQGTTAKSDGTSSNPSVQVQTARLAGKDMYGTCAEVAKSGWNTSYYAVIVSGENFTDALCSAPLAQKYNAPLLLTSKDTLNQQTESELSRLKVKKVIMIGGSGVISSAVEQSIKDMGIGVSRIAGNDRYDTSMKIAQAMGQFDQAVVASGETFPDALSIAPIAAMKGIPILLTPKDTLPTDIEAYLLRTVQSTYVVGGTGVISDNVLQQLPSPKRLSGLTRYETNVSIIEEFAKDLDFGTCYLSTGENYADALSGSALAALSNSPVILVKSPLDQSTIDFLRSKMGSIEKEVVFGGTVVVPESILEAINKVPDKADIPSAPTEITATPLSSTEISLSWNSVSKATSYYIYGSTSSSGTYTQIATVTSTNYVNTGLWADTTYYYKVKAVNSSGESEYSPVDNAKTAVSDY</sequence>
<dbReference type="InterPro" id="IPR051922">
    <property type="entry name" value="Bact_Sporulation_Assoc"/>
</dbReference>
<dbReference type="Proteomes" id="UP000006346">
    <property type="component" value="Chromosome"/>
</dbReference>
<feature type="domain" description="Fibronectin type-III" evidence="2">
    <location>
        <begin position="32"/>
        <end position="119"/>
    </location>
</feature>
<feature type="domain" description="Fibronectin type-III" evidence="2">
    <location>
        <begin position="315"/>
        <end position="402"/>
    </location>
</feature>
<dbReference type="InterPro" id="IPR036116">
    <property type="entry name" value="FN3_sf"/>
</dbReference>
<dbReference type="InterPro" id="IPR013783">
    <property type="entry name" value="Ig-like_fold"/>
</dbReference>
<dbReference type="PATRIC" id="fig|768706.3.peg.5359"/>
<dbReference type="PROSITE" id="PS50853">
    <property type="entry name" value="FN3"/>
    <property type="match status" value="7"/>
</dbReference>
<accession>G7W9S8</accession>
<proteinExistence type="predicted"/>
<feature type="domain" description="Fibronectin type-III" evidence="2">
    <location>
        <begin position="219"/>
        <end position="306"/>
    </location>
</feature>
<dbReference type="Pfam" id="PF04122">
    <property type="entry name" value="CW_binding_2"/>
    <property type="match status" value="3"/>
</dbReference>
<dbReference type="SMART" id="SM00060">
    <property type="entry name" value="FN3"/>
    <property type="match status" value="7"/>
</dbReference>
<dbReference type="STRING" id="768706.Desor_5264"/>
<feature type="domain" description="Fibronectin type-III" evidence="2">
    <location>
        <begin position="410"/>
        <end position="497"/>
    </location>
</feature>
<reference evidence="3 4" key="2">
    <citation type="journal article" date="2012" name="J. Bacteriol.">
        <title>Complete genome sequences of Desulfosporosinus orientis DSM765T, Desulfosporosinus youngiae DSM17734T, Desulfosporosinus meridiei DSM13257T, and Desulfosporosinus acidiphilus DSM22704T.</title>
        <authorList>
            <person name="Pester M."/>
            <person name="Brambilla E."/>
            <person name="Alazard D."/>
            <person name="Rattei T."/>
            <person name="Weinmaier T."/>
            <person name="Han J."/>
            <person name="Lucas S."/>
            <person name="Lapidus A."/>
            <person name="Cheng J.F."/>
            <person name="Goodwin L."/>
            <person name="Pitluck S."/>
            <person name="Peters L."/>
            <person name="Ovchinnikova G."/>
            <person name="Teshima H."/>
            <person name="Detter J.C."/>
            <person name="Han C.S."/>
            <person name="Tapia R."/>
            <person name="Land M.L."/>
            <person name="Hauser L."/>
            <person name="Kyrpides N.C."/>
            <person name="Ivanova N.N."/>
            <person name="Pagani I."/>
            <person name="Huntmann M."/>
            <person name="Wei C.L."/>
            <person name="Davenport K.W."/>
            <person name="Daligault H."/>
            <person name="Chain P.S."/>
            <person name="Chen A."/>
            <person name="Mavromatis K."/>
            <person name="Markowitz V."/>
            <person name="Szeto E."/>
            <person name="Mikhailova N."/>
            <person name="Pati A."/>
            <person name="Wagner M."/>
            <person name="Woyke T."/>
            <person name="Ollivier B."/>
            <person name="Klenk H.P."/>
            <person name="Spring S."/>
            <person name="Loy A."/>
        </authorList>
    </citation>
    <scope>NUCLEOTIDE SEQUENCE [LARGE SCALE GENOMIC DNA]</scope>
    <source>
        <strain evidence="4">ATCC 19365 / DSM 765 / NCIMB 8382 / VKM B-1628</strain>
    </source>
</reference>
<dbReference type="eggNOG" id="COG4733">
    <property type="taxonomic scope" value="Bacteria"/>
</dbReference>
<evidence type="ECO:0000313" key="3">
    <source>
        <dbReference type="EMBL" id="AET70644.1"/>
    </source>
</evidence>
<feature type="domain" description="Fibronectin type-III" evidence="2">
    <location>
        <begin position="505"/>
        <end position="592"/>
    </location>
</feature>
<dbReference type="SUPFAM" id="SSF49265">
    <property type="entry name" value="Fibronectin type III"/>
    <property type="match status" value="4"/>
</dbReference>
<reference evidence="4" key="1">
    <citation type="submission" date="2011-11" db="EMBL/GenBank/DDBJ databases">
        <title>Complete sequence of Desulfosporosinus orientis DSM 765.</title>
        <authorList>
            <person name="Lucas S."/>
            <person name="Han J."/>
            <person name="Lapidus A."/>
            <person name="Cheng J.-F."/>
            <person name="Goodwin L."/>
            <person name="Pitluck S."/>
            <person name="Peters L."/>
            <person name="Ovchinnikova G."/>
            <person name="Teshima H."/>
            <person name="Detter J.C."/>
            <person name="Han C."/>
            <person name="Tapia R."/>
            <person name="Land M."/>
            <person name="Hauser L."/>
            <person name="Kyrpides N."/>
            <person name="Ivanova N."/>
            <person name="Pagani I."/>
            <person name="Pester M."/>
            <person name="Spring S."/>
            <person name="Ollivier B."/>
            <person name="Rattei T."/>
            <person name="Klenk H.-P."/>
            <person name="Wagner M."/>
            <person name="Loy A."/>
            <person name="Woyke T."/>
        </authorList>
    </citation>
    <scope>NUCLEOTIDE SEQUENCE [LARGE SCALE GENOMIC DNA]</scope>
    <source>
        <strain evidence="4">ATCC 19365 / DSM 765 / NCIMB 8382 / VKM B-1628</strain>
    </source>
</reference>
<dbReference type="InterPro" id="IPR003961">
    <property type="entry name" value="FN3_dom"/>
</dbReference>
<evidence type="ECO:0000313" key="4">
    <source>
        <dbReference type="Proteomes" id="UP000006346"/>
    </source>
</evidence>
<dbReference type="EMBL" id="CP003108">
    <property type="protein sequence ID" value="AET70644.1"/>
    <property type="molecule type" value="Genomic_DNA"/>
</dbReference>
<dbReference type="InterPro" id="IPR007253">
    <property type="entry name" value="Cell_wall-bd_2"/>
</dbReference>
<gene>
    <name evidence="3" type="ordered locus">Desor_5264</name>
</gene>